<dbReference type="SUPFAM" id="SSF53335">
    <property type="entry name" value="S-adenosyl-L-methionine-dependent methyltransferases"/>
    <property type="match status" value="1"/>
</dbReference>
<dbReference type="STRING" id="329046.A0A1Y2CM64"/>
<dbReference type="PANTHER" id="PTHR42912">
    <property type="entry name" value="METHYLTRANSFERASE"/>
    <property type="match status" value="1"/>
</dbReference>
<dbReference type="AlphaFoldDB" id="A0A1Y2CM64"/>
<dbReference type="Proteomes" id="UP000193642">
    <property type="component" value="Unassembled WGS sequence"/>
</dbReference>
<reference evidence="2 3" key="1">
    <citation type="submission" date="2016-07" db="EMBL/GenBank/DDBJ databases">
        <title>Pervasive Adenine N6-methylation of Active Genes in Fungi.</title>
        <authorList>
            <consortium name="DOE Joint Genome Institute"/>
            <person name="Mondo S.J."/>
            <person name="Dannebaum R.O."/>
            <person name="Kuo R.C."/>
            <person name="Labutti K."/>
            <person name="Haridas S."/>
            <person name="Kuo A."/>
            <person name="Salamov A."/>
            <person name="Ahrendt S.R."/>
            <person name="Lipzen A."/>
            <person name="Sullivan W."/>
            <person name="Andreopoulos W.B."/>
            <person name="Clum A."/>
            <person name="Lindquist E."/>
            <person name="Daum C."/>
            <person name="Ramamoorthy G.K."/>
            <person name="Gryganskyi A."/>
            <person name="Culley D."/>
            <person name="Magnuson J.K."/>
            <person name="James T.Y."/>
            <person name="O'Malley M.A."/>
            <person name="Stajich J.E."/>
            <person name="Spatafora J.W."/>
            <person name="Visel A."/>
            <person name="Grigoriev I.V."/>
        </authorList>
    </citation>
    <scope>NUCLEOTIDE SEQUENCE [LARGE SCALE GENOMIC DNA]</scope>
    <source>
        <strain evidence="2 3">JEL800</strain>
    </source>
</reference>
<dbReference type="InterPro" id="IPR029063">
    <property type="entry name" value="SAM-dependent_MTases_sf"/>
</dbReference>
<dbReference type="Gene3D" id="3.40.50.150">
    <property type="entry name" value="Vaccinia Virus protein VP39"/>
    <property type="match status" value="1"/>
</dbReference>
<organism evidence="2 3">
    <name type="scientific">Rhizoclosmatium globosum</name>
    <dbReference type="NCBI Taxonomy" id="329046"/>
    <lineage>
        <taxon>Eukaryota</taxon>
        <taxon>Fungi</taxon>
        <taxon>Fungi incertae sedis</taxon>
        <taxon>Chytridiomycota</taxon>
        <taxon>Chytridiomycota incertae sedis</taxon>
        <taxon>Chytridiomycetes</taxon>
        <taxon>Chytridiales</taxon>
        <taxon>Chytriomycetaceae</taxon>
        <taxon>Rhizoclosmatium</taxon>
    </lineage>
</organism>
<proteinExistence type="predicted"/>
<feature type="domain" description="Methyltransferase type 11" evidence="1">
    <location>
        <begin position="50"/>
        <end position="149"/>
    </location>
</feature>
<keyword evidence="2" id="KW-0808">Transferase</keyword>
<keyword evidence="3" id="KW-1185">Reference proteome</keyword>
<comment type="caution">
    <text evidence="2">The sequence shown here is derived from an EMBL/GenBank/DDBJ whole genome shotgun (WGS) entry which is preliminary data.</text>
</comment>
<dbReference type="InterPro" id="IPR013216">
    <property type="entry name" value="Methyltransf_11"/>
</dbReference>
<dbReference type="Pfam" id="PF08241">
    <property type="entry name" value="Methyltransf_11"/>
    <property type="match status" value="1"/>
</dbReference>
<evidence type="ECO:0000259" key="1">
    <source>
        <dbReference type="Pfam" id="PF08241"/>
    </source>
</evidence>
<evidence type="ECO:0000313" key="2">
    <source>
        <dbReference type="EMBL" id="ORY48121.1"/>
    </source>
</evidence>
<sequence>MAATVHPIAANGFAAGASMYRIARPDYPKSAVHHLLSRSRPAESTPLTILEIGSGTGIFTKHLLSLPAQTRVICLEPNLGMRALAEQDLGSGSNGVSLEFISNPEATASNIPLPDNSVDRIYNAQAFHWYANLDALREMRRVLKPGGVLGLIWNMEDPDTPWVRAIRTMYEEFEQGTPQYRLGLWKRVWQEPEAGELFEVPLNERTFRHEQTCVGGIEAIWRRVQTKSYISVLAEEERAALREKVLKVLEGYDVKLNADGNVEYPYTTDVFLTNVKK</sequence>
<gene>
    <name evidence="2" type="ORF">BCR33DRAFT_714546</name>
</gene>
<dbReference type="InterPro" id="IPR050508">
    <property type="entry name" value="Methyltransf_Superfamily"/>
</dbReference>
<evidence type="ECO:0000313" key="3">
    <source>
        <dbReference type="Proteomes" id="UP000193642"/>
    </source>
</evidence>
<dbReference type="EMBL" id="MCGO01000012">
    <property type="protein sequence ID" value="ORY48121.1"/>
    <property type="molecule type" value="Genomic_DNA"/>
</dbReference>
<name>A0A1Y2CM64_9FUNG</name>
<protein>
    <submittedName>
        <fullName evidence="2">S-adenosyl-L-methionine-dependent methyltransferase</fullName>
    </submittedName>
</protein>
<dbReference type="PANTHER" id="PTHR42912:SF95">
    <property type="entry name" value="METHYLTRANSFERASE TYPE 11 DOMAIN-CONTAINING PROTEIN"/>
    <property type="match status" value="1"/>
</dbReference>
<dbReference type="GO" id="GO:0032259">
    <property type="term" value="P:methylation"/>
    <property type="evidence" value="ECO:0007669"/>
    <property type="project" value="UniProtKB-KW"/>
</dbReference>
<accession>A0A1Y2CM64</accession>
<dbReference type="GO" id="GO:0008757">
    <property type="term" value="F:S-adenosylmethionine-dependent methyltransferase activity"/>
    <property type="evidence" value="ECO:0007669"/>
    <property type="project" value="InterPro"/>
</dbReference>
<dbReference type="CDD" id="cd02440">
    <property type="entry name" value="AdoMet_MTases"/>
    <property type="match status" value="1"/>
</dbReference>
<dbReference type="OrthoDB" id="66144at2759"/>
<keyword evidence="2" id="KW-0489">Methyltransferase</keyword>